<evidence type="ECO:0000313" key="4">
    <source>
        <dbReference type="EMBL" id="SEB18237.1"/>
    </source>
</evidence>
<evidence type="ECO:0000313" key="5">
    <source>
        <dbReference type="Proteomes" id="UP000198850"/>
    </source>
</evidence>
<evidence type="ECO:0000259" key="3">
    <source>
        <dbReference type="SMART" id="SM00065"/>
    </source>
</evidence>
<dbReference type="AlphaFoldDB" id="A0A1H4H8T9"/>
<gene>
    <name evidence="4" type="ORF">SAMN05443550_11480</name>
</gene>
<dbReference type="InterPro" id="IPR036097">
    <property type="entry name" value="HisK_dim/P_sf"/>
</dbReference>
<dbReference type="CDD" id="cd00082">
    <property type="entry name" value="HisKA"/>
    <property type="match status" value="1"/>
</dbReference>
<dbReference type="InterPro" id="IPR029016">
    <property type="entry name" value="GAF-like_dom_sf"/>
</dbReference>
<dbReference type="Proteomes" id="UP000198850">
    <property type="component" value="Unassembled WGS sequence"/>
</dbReference>
<dbReference type="InterPro" id="IPR003661">
    <property type="entry name" value="HisK_dim/P_dom"/>
</dbReference>
<dbReference type="EC" id="2.7.13.3" evidence="2"/>
<dbReference type="SUPFAM" id="SSF55781">
    <property type="entry name" value="GAF domain-like"/>
    <property type="match status" value="1"/>
</dbReference>
<dbReference type="GO" id="GO:0000155">
    <property type="term" value="F:phosphorelay sensor kinase activity"/>
    <property type="evidence" value="ECO:0007669"/>
    <property type="project" value="InterPro"/>
</dbReference>
<dbReference type="SUPFAM" id="SSF47384">
    <property type="entry name" value="Homodimeric domain of signal transducing histidine kinase"/>
    <property type="match status" value="1"/>
</dbReference>
<dbReference type="OrthoDB" id="741455at2"/>
<dbReference type="InterPro" id="IPR003018">
    <property type="entry name" value="GAF"/>
</dbReference>
<protein>
    <recommendedName>
        <fullName evidence="2">histidine kinase</fullName>
        <ecNumber evidence="2">2.7.13.3</ecNumber>
    </recommendedName>
</protein>
<dbReference type="SMART" id="SM00065">
    <property type="entry name" value="GAF"/>
    <property type="match status" value="1"/>
</dbReference>
<organism evidence="4 5">
    <name type="scientific">Pedobacter hartonius</name>
    <dbReference type="NCBI Taxonomy" id="425514"/>
    <lineage>
        <taxon>Bacteria</taxon>
        <taxon>Pseudomonadati</taxon>
        <taxon>Bacteroidota</taxon>
        <taxon>Sphingobacteriia</taxon>
        <taxon>Sphingobacteriales</taxon>
        <taxon>Sphingobacteriaceae</taxon>
        <taxon>Pedobacter</taxon>
    </lineage>
</organism>
<dbReference type="Gene3D" id="3.30.450.40">
    <property type="match status" value="1"/>
</dbReference>
<evidence type="ECO:0000256" key="2">
    <source>
        <dbReference type="ARBA" id="ARBA00012438"/>
    </source>
</evidence>
<dbReference type="STRING" id="425514.SAMN05443550_11480"/>
<sequence length="360" mass="41080">MFEKGFEDLSVIDRFLDLKVNHQEEMQEIVQLASELCDAPIALITLMNKNIQYIKFKVGTTLEQLASNETFCQYFREGEEVMIVEDALQDDRFSNNKLVVESMVRFYAGAPLRTHDGLYVGSLCVAGTEPRNLSPAQKHLLKVLAKRVIQIMELGLSLDILKKQFLQAKNSEIKLRSFFESAGSCHLLIGKNLEVIAFNKNMAYFIDKLFQVKVFAGQSVKHILKGDMLKNFISEYHKALRGDSVNYEREVTFNEDIMWWSVTLDPGYNSEGQIIGISYTATNITEKKVHQQQILEQNECLMQIAHIQSHELRRPVASILGLVELFKANNYTSDPHELIMLGRAAKELDEKIRAIVALTE</sequence>
<keyword evidence="5" id="KW-1185">Reference proteome</keyword>
<dbReference type="EMBL" id="FNRA01000014">
    <property type="protein sequence ID" value="SEB18237.1"/>
    <property type="molecule type" value="Genomic_DNA"/>
</dbReference>
<feature type="domain" description="GAF" evidence="3">
    <location>
        <begin position="21"/>
        <end position="162"/>
    </location>
</feature>
<dbReference type="RefSeq" id="WP_090559702.1">
    <property type="nucleotide sequence ID" value="NZ_FNRA01000014.1"/>
</dbReference>
<proteinExistence type="predicted"/>
<reference evidence="4 5" key="1">
    <citation type="submission" date="2016-10" db="EMBL/GenBank/DDBJ databases">
        <authorList>
            <person name="de Groot N.N."/>
        </authorList>
    </citation>
    <scope>NUCLEOTIDE SEQUENCE [LARGE SCALE GENOMIC DNA]</scope>
    <source>
        <strain evidence="4 5">DSM 19033</strain>
    </source>
</reference>
<accession>A0A1H4H8T9</accession>
<dbReference type="Pfam" id="PF01590">
    <property type="entry name" value="GAF"/>
    <property type="match status" value="1"/>
</dbReference>
<dbReference type="Gene3D" id="3.30.450.20">
    <property type="entry name" value="PAS domain"/>
    <property type="match status" value="1"/>
</dbReference>
<dbReference type="InterPro" id="IPR035965">
    <property type="entry name" value="PAS-like_dom_sf"/>
</dbReference>
<dbReference type="PANTHER" id="PTHR43102:SF2">
    <property type="entry name" value="GAF DOMAIN-CONTAINING PROTEIN"/>
    <property type="match status" value="1"/>
</dbReference>
<comment type="catalytic activity">
    <reaction evidence="1">
        <text>ATP + protein L-histidine = ADP + protein N-phospho-L-histidine.</text>
        <dbReference type="EC" id="2.7.13.3"/>
    </reaction>
</comment>
<dbReference type="SUPFAM" id="SSF55785">
    <property type="entry name" value="PYP-like sensor domain (PAS domain)"/>
    <property type="match status" value="1"/>
</dbReference>
<dbReference type="PANTHER" id="PTHR43102">
    <property type="entry name" value="SLR1143 PROTEIN"/>
    <property type="match status" value="1"/>
</dbReference>
<evidence type="ECO:0000256" key="1">
    <source>
        <dbReference type="ARBA" id="ARBA00000085"/>
    </source>
</evidence>
<name>A0A1H4H8T9_9SPHI</name>